<accession>A0A1F4V323</accession>
<dbReference type="Proteomes" id="UP000178771">
    <property type="component" value="Unassembled WGS sequence"/>
</dbReference>
<name>A0A1F4V323_UNCKA</name>
<dbReference type="EMBL" id="MEVH01000017">
    <property type="protein sequence ID" value="OGC51605.1"/>
    <property type="molecule type" value="Genomic_DNA"/>
</dbReference>
<comment type="caution">
    <text evidence="1">The sequence shown here is derived from an EMBL/GenBank/DDBJ whole genome shotgun (WGS) entry which is preliminary data.</text>
</comment>
<sequence>MTENIREFISYHNTHILDVELTASFKTISAFASKKSIALEDLSIEKHRLPFINWLISFSDSKI</sequence>
<evidence type="ECO:0000313" key="2">
    <source>
        <dbReference type="Proteomes" id="UP000178771"/>
    </source>
</evidence>
<reference evidence="1 2" key="1">
    <citation type="journal article" date="2016" name="Nat. Commun.">
        <title>Thousands of microbial genomes shed light on interconnected biogeochemical processes in an aquifer system.</title>
        <authorList>
            <person name="Anantharaman K."/>
            <person name="Brown C.T."/>
            <person name="Hug L.A."/>
            <person name="Sharon I."/>
            <person name="Castelle C.J."/>
            <person name="Probst A.J."/>
            <person name="Thomas B.C."/>
            <person name="Singh A."/>
            <person name="Wilkins M.J."/>
            <person name="Karaoz U."/>
            <person name="Brodie E.L."/>
            <person name="Williams K.H."/>
            <person name="Hubbard S.S."/>
            <person name="Banfield J.F."/>
        </authorList>
    </citation>
    <scope>NUCLEOTIDE SEQUENCE [LARGE SCALE GENOMIC DNA]</scope>
</reference>
<evidence type="ECO:0000313" key="1">
    <source>
        <dbReference type="EMBL" id="OGC51605.1"/>
    </source>
</evidence>
<protein>
    <submittedName>
        <fullName evidence="1">Uncharacterized protein</fullName>
    </submittedName>
</protein>
<proteinExistence type="predicted"/>
<gene>
    <name evidence="1" type="ORF">A2982_01080</name>
</gene>
<dbReference type="AlphaFoldDB" id="A0A1F4V323"/>
<organism evidence="1 2">
    <name type="scientific">candidate division WWE3 bacterium RIFCSPLOWO2_01_FULL_39_13</name>
    <dbReference type="NCBI Taxonomy" id="1802624"/>
    <lineage>
        <taxon>Bacteria</taxon>
        <taxon>Katanobacteria</taxon>
    </lineage>
</organism>
<dbReference type="STRING" id="1802624.A2982_01080"/>